<dbReference type="Pfam" id="PF01740">
    <property type="entry name" value="STAS"/>
    <property type="match status" value="1"/>
</dbReference>
<dbReference type="SUPFAM" id="SSF52091">
    <property type="entry name" value="SpoIIaa-like"/>
    <property type="match status" value="1"/>
</dbReference>
<dbReference type="AlphaFoldDB" id="A0A1J1LL02"/>
<dbReference type="CDD" id="cd07043">
    <property type="entry name" value="STAS_anti-anti-sigma_factors"/>
    <property type="match status" value="1"/>
</dbReference>
<organism evidence="2 3">
    <name type="scientific">Planktothrix tepida PCC 9214</name>
    <dbReference type="NCBI Taxonomy" id="671072"/>
    <lineage>
        <taxon>Bacteria</taxon>
        <taxon>Bacillati</taxon>
        <taxon>Cyanobacteriota</taxon>
        <taxon>Cyanophyceae</taxon>
        <taxon>Oscillatoriophycideae</taxon>
        <taxon>Oscillatoriales</taxon>
        <taxon>Microcoleaceae</taxon>
        <taxon>Planktothrix</taxon>
    </lineage>
</organism>
<dbReference type="InterPro" id="IPR036513">
    <property type="entry name" value="STAS_dom_sf"/>
</dbReference>
<dbReference type="RefSeq" id="WP_072719578.1">
    <property type="nucleotide sequence ID" value="NZ_LN889802.1"/>
</dbReference>
<dbReference type="Proteomes" id="UP000184315">
    <property type="component" value="Unassembled WGS sequence"/>
</dbReference>
<dbReference type="EMBL" id="CZDF01000156">
    <property type="protein sequence ID" value="CUR32878.1"/>
    <property type="molecule type" value="Genomic_DNA"/>
</dbReference>
<feature type="domain" description="STAS" evidence="1">
    <location>
        <begin position="1"/>
        <end position="117"/>
    </location>
</feature>
<dbReference type="GO" id="GO:0043856">
    <property type="term" value="F:anti-sigma factor antagonist activity"/>
    <property type="evidence" value="ECO:0007669"/>
    <property type="project" value="TreeGrafter"/>
</dbReference>
<sequence>MEWQELNGYVWLQPQTRLDSQGGLFLKEQLVNIPIEPHKIWVMNLATVDFMDSSGLGAVVTAVKFARSKGCRLVMCRPSATARLVFEITQLDRVFEIIENIEEIFSNSSISEELLSA</sequence>
<dbReference type="STRING" id="671072.PL9214500125"/>
<dbReference type="PANTHER" id="PTHR33495:SF2">
    <property type="entry name" value="ANTI-SIGMA FACTOR ANTAGONIST TM_1081-RELATED"/>
    <property type="match status" value="1"/>
</dbReference>
<proteinExistence type="predicted"/>
<gene>
    <name evidence="2" type="ORF">PL9214500125</name>
</gene>
<dbReference type="Gene3D" id="3.30.750.24">
    <property type="entry name" value="STAS domain"/>
    <property type="match status" value="1"/>
</dbReference>
<keyword evidence="3" id="KW-1185">Reference proteome</keyword>
<protein>
    <submittedName>
        <fullName evidence="2">Stage II sporulation protein</fullName>
    </submittedName>
</protein>
<dbReference type="PROSITE" id="PS50801">
    <property type="entry name" value="STAS"/>
    <property type="match status" value="1"/>
</dbReference>
<reference evidence="3" key="1">
    <citation type="submission" date="2015-10" db="EMBL/GenBank/DDBJ databases">
        <authorList>
            <person name="Regsiter A."/>
            <person name="william w."/>
        </authorList>
    </citation>
    <scope>NUCLEOTIDE SEQUENCE [LARGE SCALE GENOMIC DNA]</scope>
</reference>
<accession>A0A1J1LL02</accession>
<evidence type="ECO:0000313" key="2">
    <source>
        <dbReference type="EMBL" id="CUR32878.1"/>
    </source>
</evidence>
<evidence type="ECO:0000259" key="1">
    <source>
        <dbReference type="PROSITE" id="PS50801"/>
    </source>
</evidence>
<dbReference type="OrthoDB" id="9793697at2"/>
<evidence type="ECO:0000313" key="3">
    <source>
        <dbReference type="Proteomes" id="UP000184315"/>
    </source>
</evidence>
<name>A0A1J1LL02_9CYAN</name>
<dbReference type="InterPro" id="IPR002645">
    <property type="entry name" value="STAS_dom"/>
</dbReference>
<dbReference type="PANTHER" id="PTHR33495">
    <property type="entry name" value="ANTI-SIGMA FACTOR ANTAGONIST TM_1081-RELATED-RELATED"/>
    <property type="match status" value="1"/>
</dbReference>